<organism evidence="2 3">
    <name type="scientific">Colwellia maritima</name>
    <dbReference type="NCBI Taxonomy" id="2912588"/>
    <lineage>
        <taxon>Bacteria</taxon>
        <taxon>Pseudomonadati</taxon>
        <taxon>Pseudomonadota</taxon>
        <taxon>Gammaproteobacteria</taxon>
        <taxon>Alteromonadales</taxon>
        <taxon>Colwelliaceae</taxon>
        <taxon>Colwellia</taxon>
    </lineage>
</organism>
<accession>A0ABS9X083</accession>
<dbReference type="Proteomes" id="UP001139646">
    <property type="component" value="Unassembled WGS sequence"/>
</dbReference>
<dbReference type="InterPro" id="IPR014756">
    <property type="entry name" value="Ig_E-set"/>
</dbReference>
<gene>
    <name evidence="2" type="ORF">L3081_09640</name>
</gene>
<dbReference type="EMBL" id="JAKKSL010000001">
    <property type="protein sequence ID" value="MCI2283606.1"/>
    <property type="molecule type" value="Genomic_DNA"/>
</dbReference>
<dbReference type="InterPro" id="IPR013783">
    <property type="entry name" value="Ig-like_fold"/>
</dbReference>
<name>A0ABS9X083_9GAMM</name>
<keyword evidence="3" id="KW-1185">Reference proteome</keyword>
<protein>
    <submittedName>
        <fullName evidence="2">Chitobiase/beta-hexosaminidase C-terminal domain-containing protein</fullName>
    </submittedName>
</protein>
<sequence length="99" mass="11208">MKEKRDQQWTVFANTIGQKALPKLENDNIFYRLPTVGGVIKNGTLMANIAFPGIAIEYKVDNKEWKLYSMPVAVSKDVKVRAISFDGKRKGRTTTIAFE</sequence>
<proteinExistence type="predicted"/>
<evidence type="ECO:0000313" key="2">
    <source>
        <dbReference type="EMBL" id="MCI2283606.1"/>
    </source>
</evidence>
<dbReference type="Gene3D" id="2.60.40.10">
    <property type="entry name" value="Immunoglobulins"/>
    <property type="match status" value="1"/>
</dbReference>
<evidence type="ECO:0000313" key="3">
    <source>
        <dbReference type="Proteomes" id="UP001139646"/>
    </source>
</evidence>
<dbReference type="SUPFAM" id="SSF81296">
    <property type="entry name" value="E set domains"/>
    <property type="match status" value="1"/>
</dbReference>
<dbReference type="Pfam" id="PF03174">
    <property type="entry name" value="CHB_HEX_C"/>
    <property type="match status" value="1"/>
</dbReference>
<dbReference type="RefSeq" id="WP_242285718.1">
    <property type="nucleotide sequence ID" value="NZ_JAKKSL010000001.1"/>
</dbReference>
<dbReference type="InterPro" id="IPR004867">
    <property type="entry name" value="CHB_C_dom"/>
</dbReference>
<dbReference type="CDD" id="cd02847">
    <property type="entry name" value="E_set_Chitobiase_C"/>
    <property type="match status" value="1"/>
</dbReference>
<evidence type="ECO:0000259" key="1">
    <source>
        <dbReference type="Pfam" id="PF03174"/>
    </source>
</evidence>
<feature type="domain" description="Chitobiase C-terminal" evidence="1">
    <location>
        <begin position="21"/>
        <end position="92"/>
    </location>
</feature>
<comment type="caution">
    <text evidence="2">The sequence shown here is derived from an EMBL/GenBank/DDBJ whole genome shotgun (WGS) entry which is preliminary data.</text>
</comment>
<reference evidence="2" key="1">
    <citation type="submission" date="2022-01" db="EMBL/GenBank/DDBJ databases">
        <title>Colwellia maritima, isolated from seawater.</title>
        <authorList>
            <person name="Kristyanto S."/>
            <person name="Jung J."/>
            <person name="Jeon C.O."/>
        </authorList>
    </citation>
    <scope>NUCLEOTIDE SEQUENCE</scope>
    <source>
        <strain evidence="2">MSW7</strain>
    </source>
</reference>